<sequence length="383" mass="40514">MNRLRPRNRRTRLRAAAVPAVATSMLIALTGCGSEGESERVTVEVPTTVTVTADPKDLPDSFDLYVALGDSYAAMGSADGPFKGPEFCARSEDNYPHMLADLYPGINEKRGFIDATCQGATTEHIFNERDISDALDAEEAEAAEDAEETSASAAPSSTAPSSSQQTSATAPTSTGSISTATSTEPSASKKNGSEENPGVLAAQIDALEPDTDLITLSIGGNDISFGPWSRCITGMLENRGEDDCDDGLYDESARALLDLPSRLDDIYRRIHEKAPEATIITTGYMPIASLQDECEATADLPSGTLNWAAGLTVTMNAMVRDAAARNGALYVLPANADFHSMCAPANERWTDPTGKETNSFPAHPTPAGQKAMAEAIADVLKKL</sequence>
<dbReference type="Gene3D" id="3.40.50.1110">
    <property type="entry name" value="SGNH hydrolase"/>
    <property type="match status" value="1"/>
</dbReference>
<evidence type="ECO:0000313" key="7">
    <source>
        <dbReference type="Proteomes" id="UP000186292"/>
    </source>
</evidence>
<dbReference type="Pfam" id="PF13472">
    <property type="entry name" value="Lipase_GDSL_2"/>
    <property type="match status" value="1"/>
</dbReference>
<feature type="compositionally biased region" description="Acidic residues" evidence="3">
    <location>
        <begin position="138"/>
        <end position="148"/>
    </location>
</feature>
<dbReference type="CDD" id="cd01823">
    <property type="entry name" value="SEST_like"/>
    <property type="match status" value="1"/>
</dbReference>
<feature type="signal peptide" evidence="4">
    <location>
        <begin position="1"/>
        <end position="30"/>
    </location>
</feature>
<evidence type="ECO:0000313" key="6">
    <source>
        <dbReference type="EMBL" id="SIS48748.1"/>
    </source>
</evidence>
<dbReference type="OrthoDB" id="5503950at2"/>
<dbReference type="PANTHER" id="PTHR37981:SF1">
    <property type="entry name" value="SGNH HYDROLASE-TYPE ESTERASE DOMAIN-CONTAINING PROTEIN"/>
    <property type="match status" value="1"/>
</dbReference>
<protein>
    <submittedName>
        <fullName evidence="6">GDSL-like Lipase/Acylhydrolase family protein</fullName>
    </submittedName>
</protein>
<feature type="disulfide bond" evidence="2">
    <location>
        <begin position="231"/>
        <end position="244"/>
    </location>
</feature>
<evidence type="ECO:0000256" key="2">
    <source>
        <dbReference type="PIRSR" id="PIRSR637460-2"/>
    </source>
</evidence>
<dbReference type="GO" id="GO:0006629">
    <property type="term" value="P:lipid metabolic process"/>
    <property type="evidence" value="ECO:0007669"/>
    <property type="project" value="TreeGrafter"/>
</dbReference>
<feature type="region of interest" description="Disordered" evidence="3">
    <location>
        <begin position="138"/>
        <end position="196"/>
    </location>
</feature>
<feature type="active site" description="Nucleophile" evidence="1">
    <location>
        <position position="71"/>
    </location>
</feature>
<keyword evidence="2" id="KW-1015">Disulfide bond</keyword>
<feature type="compositionally biased region" description="Low complexity" evidence="3">
    <location>
        <begin position="149"/>
        <end position="184"/>
    </location>
</feature>
<reference evidence="7" key="1">
    <citation type="submission" date="2017-01" db="EMBL/GenBank/DDBJ databases">
        <authorList>
            <person name="Varghese N."/>
            <person name="Submissions S."/>
        </authorList>
    </citation>
    <scope>NUCLEOTIDE SEQUENCE [LARGE SCALE GENOMIC DNA]</scope>
    <source>
        <strain evidence="7">DSM 44531</strain>
    </source>
</reference>
<feature type="disulfide bond" evidence="2">
    <location>
        <begin position="294"/>
        <end position="342"/>
    </location>
</feature>
<accession>A0A1N7JHH1</accession>
<dbReference type="AlphaFoldDB" id="A0A1N7JHH1"/>
<keyword evidence="6" id="KW-0378">Hydrolase</keyword>
<feature type="chain" id="PRO_5038425276" evidence="4">
    <location>
        <begin position="31"/>
        <end position="383"/>
    </location>
</feature>
<dbReference type="PANTHER" id="PTHR37981">
    <property type="entry name" value="LIPASE 2"/>
    <property type="match status" value="1"/>
</dbReference>
<dbReference type="RefSeq" id="WP_076599453.1">
    <property type="nucleotide sequence ID" value="NZ_CP046976.1"/>
</dbReference>
<evidence type="ECO:0000256" key="4">
    <source>
        <dbReference type="SAM" id="SignalP"/>
    </source>
</evidence>
<dbReference type="SUPFAM" id="SSF52266">
    <property type="entry name" value="SGNH hydrolase"/>
    <property type="match status" value="2"/>
</dbReference>
<dbReference type="Proteomes" id="UP000186292">
    <property type="component" value="Unassembled WGS sequence"/>
</dbReference>
<dbReference type="InterPro" id="IPR013830">
    <property type="entry name" value="SGNH_hydro"/>
</dbReference>
<name>A0A1N7JHH1_9CORY</name>
<evidence type="ECO:0000259" key="5">
    <source>
        <dbReference type="Pfam" id="PF13472"/>
    </source>
</evidence>
<gene>
    <name evidence="6" type="ORF">SAMN05444817_10811</name>
</gene>
<dbReference type="PROSITE" id="PS51257">
    <property type="entry name" value="PROKAR_LIPOPROTEIN"/>
    <property type="match status" value="1"/>
</dbReference>
<proteinExistence type="predicted"/>
<feature type="domain" description="SGNH hydrolase-type esterase" evidence="5">
    <location>
        <begin position="198"/>
        <end position="371"/>
    </location>
</feature>
<dbReference type="InterPro" id="IPR036514">
    <property type="entry name" value="SGNH_hydro_sf"/>
</dbReference>
<evidence type="ECO:0000256" key="1">
    <source>
        <dbReference type="PIRSR" id="PIRSR637460-1"/>
    </source>
</evidence>
<dbReference type="STRING" id="1161099.SAMN05444817_10811"/>
<keyword evidence="4" id="KW-0732">Signal</keyword>
<organism evidence="6 7">
    <name type="scientific">Corynebacterium appendicis CIP 107643</name>
    <dbReference type="NCBI Taxonomy" id="1161099"/>
    <lineage>
        <taxon>Bacteria</taxon>
        <taxon>Bacillati</taxon>
        <taxon>Actinomycetota</taxon>
        <taxon>Actinomycetes</taxon>
        <taxon>Mycobacteriales</taxon>
        <taxon>Corynebacteriaceae</taxon>
        <taxon>Corynebacterium</taxon>
    </lineage>
</organism>
<feature type="active site" evidence="1">
    <location>
        <position position="363"/>
    </location>
</feature>
<dbReference type="GO" id="GO:0016788">
    <property type="term" value="F:hydrolase activity, acting on ester bonds"/>
    <property type="evidence" value="ECO:0007669"/>
    <property type="project" value="InterPro"/>
</dbReference>
<dbReference type="EMBL" id="FTOF01000008">
    <property type="protein sequence ID" value="SIS48748.1"/>
    <property type="molecule type" value="Genomic_DNA"/>
</dbReference>
<dbReference type="InterPro" id="IPR037460">
    <property type="entry name" value="SEST-like"/>
</dbReference>
<keyword evidence="7" id="KW-1185">Reference proteome</keyword>
<evidence type="ECO:0000256" key="3">
    <source>
        <dbReference type="SAM" id="MobiDB-lite"/>
    </source>
</evidence>